<comment type="caution">
    <text evidence="1">The sequence shown here is derived from an EMBL/GenBank/DDBJ whole genome shotgun (WGS) entry which is preliminary data.</text>
</comment>
<name>A0A4R7PCQ9_9GAMM</name>
<evidence type="ECO:0000313" key="2">
    <source>
        <dbReference type="Proteomes" id="UP000295341"/>
    </source>
</evidence>
<organism evidence="1 2">
    <name type="scientific">Panacagrimonas perspica</name>
    <dbReference type="NCBI Taxonomy" id="381431"/>
    <lineage>
        <taxon>Bacteria</taxon>
        <taxon>Pseudomonadati</taxon>
        <taxon>Pseudomonadota</taxon>
        <taxon>Gammaproteobacteria</taxon>
        <taxon>Nevskiales</taxon>
        <taxon>Nevskiaceae</taxon>
        <taxon>Panacagrimonas</taxon>
    </lineage>
</organism>
<gene>
    <name evidence="1" type="ORF">DFR24_1209</name>
</gene>
<protein>
    <submittedName>
        <fullName evidence="1">Uncharacterized protein</fullName>
    </submittedName>
</protein>
<accession>A0A4R7PCQ9</accession>
<sequence>MVDWVDPGLGDYEGMNPDRVRHLLFSAAQMAHTGMNNYPAWLFAGEVFRVGPKVGMNLCMHAGLDPSKPLRALRADIAPRVAKG</sequence>
<reference evidence="1 2" key="1">
    <citation type="submission" date="2019-03" db="EMBL/GenBank/DDBJ databases">
        <title>Genomic Encyclopedia of Type Strains, Phase IV (KMG-IV): sequencing the most valuable type-strain genomes for metagenomic binning, comparative biology and taxonomic classification.</title>
        <authorList>
            <person name="Goeker M."/>
        </authorList>
    </citation>
    <scope>NUCLEOTIDE SEQUENCE [LARGE SCALE GENOMIC DNA]</scope>
    <source>
        <strain evidence="1 2">DSM 26377</strain>
    </source>
</reference>
<dbReference type="Proteomes" id="UP000295341">
    <property type="component" value="Unassembled WGS sequence"/>
</dbReference>
<evidence type="ECO:0000313" key="1">
    <source>
        <dbReference type="EMBL" id="TDU31827.1"/>
    </source>
</evidence>
<dbReference type="AlphaFoldDB" id="A0A4R7PCQ9"/>
<dbReference type="EMBL" id="SOBT01000008">
    <property type="protein sequence ID" value="TDU31827.1"/>
    <property type="molecule type" value="Genomic_DNA"/>
</dbReference>
<proteinExistence type="predicted"/>
<keyword evidence="2" id="KW-1185">Reference proteome</keyword>